<dbReference type="InterPro" id="IPR050317">
    <property type="entry name" value="Plant_Fungal_Acyltransferase"/>
</dbReference>
<dbReference type="Pfam" id="PF02458">
    <property type="entry name" value="Transferase"/>
    <property type="match status" value="1"/>
</dbReference>
<sequence>MGSEPEDRVKHADSYVVLEDRLHGKPLENVRTFFIKPSTATSRENEWLFPSKLDMMFVPFYTPILCTFTLTEHKFGSVERVVQHLKDSLADALVPFYPLAGRVVSKDGPPRIHCNDAGAAFTEASVDVELAVLRTDDFQPQPLLSGLTAAGLKDYPALPQIDIGLPALIIQVTHFKCGGITLAANWAHVVADGKSGLHFMKSWSELARGLQISLLPDHRRDLVKPRKVPVSNNPFKASTVSAGAQITPAKTMTEKLDELSTVKKTGEVRSVQEQPRIAAKTIEFSKDDIAKLKNEALDHDPNVQLSRADCLSTHLWRTFARAKNLPSSSRVRLIYLVEGRTKLSLPPGYFGNVIGFKTIITTVDELLNGPFESTASLIHSAISSVTADWFQDLVDFMVFLQPGQNPFGADEIGPACTFGVSYLIRFPFYELDFGFGIPAHSMRNTMGARDGLVFVVPSSHGPDHMVAMANFNPEVMTKFVSMAQDIP</sequence>
<accession>A0A8T0HX37</accession>
<evidence type="ECO:0000313" key="3">
    <source>
        <dbReference type="Proteomes" id="UP000822688"/>
    </source>
</evidence>
<evidence type="ECO:0000313" key="2">
    <source>
        <dbReference type="EMBL" id="KAG0575680.1"/>
    </source>
</evidence>
<comment type="caution">
    <text evidence="2">The sequence shown here is derived from an EMBL/GenBank/DDBJ whole genome shotgun (WGS) entry which is preliminary data.</text>
</comment>
<dbReference type="Proteomes" id="UP000822688">
    <property type="component" value="Chromosome 5"/>
</dbReference>
<dbReference type="EMBL" id="CM026425">
    <property type="protein sequence ID" value="KAG0575680.1"/>
    <property type="molecule type" value="Genomic_DNA"/>
</dbReference>
<organism evidence="2 3">
    <name type="scientific">Ceratodon purpureus</name>
    <name type="common">Fire moss</name>
    <name type="synonym">Dicranum purpureum</name>
    <dbReference type="NCBI Taxonomy" id="3225"/>
    <lineage>
        <taxon>Eukaryota</taxon>
        <taxon>Viridiplantae</taxon>
        <taxon>Streptophyta</taxon>
        <taxon>Embryophyta</taxon>
        <taxon>Bryophyta</taxon>
        <taxon>Bryophytina</taxon>
        <taxon>Bryopsida</taxon>
        <taxon>Dicranidae</taxon>
        <taxon>Pseudoditrichales</taxon>
        <taxon>Ditrichaceae</taxon>
        <taxon>Ceratodon</taxon>
    </lineage>
</organism>
<keyword evidence="3" id="KW-1185">Reference proteome</keyword>
<proteinExistence type="inferred from homology"/>
<evidence type="ECO:0000256" key="1">
    <source>
        <dbReference type="ARBA" id="ARBA00009861"/>
    </source>
</evidence>
<dbReference type="GO" id="GO:0016747">
    <property type="term" value="F:acyltransferase activity, transferring groups other than amino-acyl groups"/>
    <property type="evidence" value="ECO:0007669"/>
    <property type="project" value="TreeGrafter"/>
</dbReference>
<dbReference type="PANTHER" id="PTHR31642">
    <property type="entry name" value="TRICHOTHECENE 3-O-ACETYLTRANSFERASE"/>
    <property type="match status" value="1"/>
</dbReference>
<protein>
    <submittedName>
        <fullName evidence="2">Uncharacterized protein</fullName>
    </submittedName>
</protein>
<reference evidence="2" key="1">
    <citation type="submission" date="2020-06" db="EMBL/GenBank/DDBJ databases">
        <title>WGS assembly of Ceratodon purpureus strain R40.</title>
        <authorList>
            <person name="Carey S.B."/>
            <person name="Jenkins J."/>
            <person name="Shu S."/>
            <person name="Lovell J.T."/>
            <person name="Sreedasyam A."/>
            <person name="Maumus F."/>
            <person name="Tiley G.P."/>
            <person name="Fernandez-Pozo N."/>
            <person name="Barry K."/>
            <person name="Chen C."/>
            <person name="Wang M."/>
            <person name="Lipzen A."/>
            <person name="Daum C."/>
            <person name="Saski C.A."/>
            <person name="Payton A.C."/>
            <person name="Mcbreen J.C."/>
            <person name="Conrad R.E."/>
            <person name="Kollar L.M."/>
            <person name="Olsson S."/>
            <person name="Huttunen S."/>
            <person name="Landis J.B."/>
            <person name="Wickett N.J."/>
            <person name="Johnson M.G."/>
            <person name="Rensing S.A."/>
            <person name="Grimwood J."/>
            <person name="Schmutz J."/>
            <person name="Mcdaniel S.F."/>
        </authorList>
    </citation>
    <scope>NUCLEOTIDE SEQUENCE</scope>
    <source>
        <strain evidence="2">R40</strain>
    </source>
</reference>
<name>A0A8T0HX37_CERPU</name>
<dbReference type="PANTHER" id="PTHR31642:SF160">
    <property type="entry name" value="HXXXD-TYPE ACYL-TRANSFERASE FAMILY PROTEIN"/>
    <property type="match status" value="1"/>
</dbReference>
<dbReference type="AlphaFoldDB" id="A0A8T0HX37"/>
<dbReference type="InterPro" id="IPR023213">
    <property type="entry name" value="CAT-like_dom_sf"/>
</dbReference>
<gene>
    <name evidence="2" type="ORF">KC19_5G022900</name>
</gene>
<comment type="similarity">
    <text evidence="1">Belongs to the plant acyltransferase family.</text>
</comment>
<dbReference type="Gene3D" id="3.30.559.10">
    <property type="entry name" value="Chloramphenicol acetyltransferase-like domain"/>
    <property type="match status" value="2"/>
</dbReference>